<accession>I2GU09</accession>
<sequence>MIRLLKTDSIVPERNHAYNKRSVKPDYFKLDTIINDYAEPVETDMQTINIKTKISSNN</sequence>
<dbReference type="AlphaFoldDB" id="I2GU09"/>
<dbReference type="EMBL" id="HE805916">
    <property type="protein sequence ID" value="CCH57610.1"/>
    <property type="molecule type" value="Genomic_DNA"/>
</dbReference>
<protein>
    <submittedName>
        <fullName evidence="1">Uncharacterized protein</fullName>
    </submittedName>
</protein>
<organism evidence="1 2">
    <name type="scientific">Fibrisoma limi BUZ 3</name>
    <dbReference type="NCBI Taxonomy" id="1185876"/>
    <lineage>
        <taxon>Bacteria</taxon>
        <taxon>Pseudomonadati</taxon>
        <taxon>Bacteroidota</taxon>
        <taxon>Cytophagia</taxon>
        <taxon>Cytophagales</taxon>
        <taxon>Spirosomataceae</taxon>
        <taxon>Fibrisoma</taxon>
    </lineage>
</organism>
<name>I2GU09_9BACT</name>
<keyword evidence="1" id="KW-0614">Plasmid</keyword>
<proteinExistence type="predicted"/>
<evidence type="ECO:0000313" key="2">
    <source>
        <dbReference type="Proteomes" id="UP000009309"/>
    </source>
</evidence>
<gene>
    <name evidence="1" type="ORF">BN8_p06806</name>
</gene>
<evidence type="ECO:0000313" key="1">
    <source>
        <dbReference type="EMBL" id="CCH57610.1"/>
    </source>
</evidence>
<keyword evidence="2" id="KW-1185">Reference proteome</keyword>
<reference evidence="1 2" key="1">
    <citation type="journal article" date="2012" name="J. Bacteriol.">
        <title>Genome Sequence of the Filamentous Bacterium Fibrisoma limi BUZ 3T.</title>
        <authorList>
            <person name="Filippini M."/>
            <person name="Qi W."/>
            <person name="Jaenicke S."/>
            <person name="Goesmann A."/>
            <person name="Smits T.H."/>
            <person name="Bagheri H.C."/>
        </authorList>
    </citation>
    <scope>NUCLEOTIDE SEQUENCE [LARGE SCALE GENOMIC DNA]</scope>
    <source>
        <strain evidence="2">BUZ 3T</strain>
        <plasmid evidence="1 2">pFLIM01</plasmid>
    </source>
</reference>
<geneLocation type="plasmid" evidence="1 2">
    <name>pFLIM01</name>
</geneLocation>
<dbReference type="Proteomes" id="UP000009309">
    <property type="component" value="Plasmid pFLIM01"/>
</dbReference>